<accession>A0A8T1ZIN0</accession>
<name>A0A8T1ZIN0_9BRAS</name>
<dbReference type="FunFam" id="3.40.50.10140:FF:000007">
    <property type="entry name" value="Disease resistance protein (TIR-NBS-LRR class)"/>
    <property type="match status" value="1"/>
</dbReference>
<protein>
    <submittedName>
        <fullName evidence="4">Toll/interleukin-1 receptor homology (TIR) domain</fullName>
    </submittedName>
</protein>
<dbReference type="PROSITE" id="PS50104">
    <property type="entry name" value="TIR"/>
    <property type="match status" value="1"/>
</dbReference>
<feature type="domain" description="TIR" evidence="3">
    <location>
        <begin position="10"/>
        <end position="174"/>
    </location>
</feature>
<keyword evidence="4" id="KW-0675">Receptor</keyword>
<evidence type="ECO:0000259" key="3">
    <source>
        <dbReference type="PROSITE" id="PS50104"/>
    </source>
</evidence>
<gene>
    <name evidence="4" type="ORF">ISN45_Aa05g007630</name>
</gene>
<dbReference type="PANTHER" id="PTHR11017:SF569">
    <property type="entry name" value="DISEASE RESISTANCE PROTEIN"/>
    <property type="match status" value="1"/>
</dbReference>
<evidence type="ECO:0000256" key="1">
    <source>
        <dbReference type="ARBA" id="ARBA00022737"/>
    </source>
</evidence>
<dbReference type="Pfam" id="PF01582">
    <property type="entry name" value="TIR"/>
    <property type="match status" value="1"/>
</dbReference>
<keyword evidence="1" id="KW-0677">Repeat</keyword>
<dbReference type="InterPro" id="IPR044974">
    <property type="entry name" value="Disease_R_plants"/>
</dbReference>
<dbReference type="AlphaFoldDB" id="A0A8T1ZIN0"/>
<dbReference type="PANTHER" id="PTHR11017">
    <property type="entry name" value="LEUCINE-RICH REPEAT-CONTAINING PROTEIN"/>
    <property type="match status" value="1"/>
</dbReference>
<dbReference type="Pfam" id="PF23282">
    <property type="entry name" value="WHD_ROQ1"/>
    <property type="match status" value="1"/>
</dbReference>
<dbReference type="InterPro" id="IPR000157">
    <property type="entry name" value="TIR_dom"/>
</dbReference>
<dbReference type="SMART" id="SM00255">
    <property type="entry name" value="TIR"/>
    <property type="match status" value="1"/>
</dbReference>
<keyword evidence="5" id="KW-1185">Reference proteome</keyword>
<evidence type="ECO:0000256" key="2">
    <source>
        <dbReference type="ARBA" id="ARBA00023027"/>
    </source>
</evidence>
<comment type="caution">
    <text evidence="4">The sequence shown here is derived from an EMBL/GenBank/DDBJ whole genome shotgun (WGS) entry which is preliminary data.</text>
</comment>
<reference evidence="4 5" key="1">
    <citation type="submission" date="2020-12" db="EMBL/GenBank/DDBJ databases">
        <title>Concerted genomic and epigenomic changes stabilize Arabidopsis allopolyploids.</title>
        <authorList>
            <person name="Chen Z."/>
        </authorList>
    </citation>
    <scope>NUCLEOTIDE SEQUENCE [LARGE SCALE GENOMIC DNA]</scope>
    <source>
        <strain evidence="4">Allo738</strain>
        <tissue evidence="4">Leaf</tissue>
    </source>
</reference>
<proteinExistence type="predicted"/>
<sequence length="660" mass="75664">MAHSSSSCTWVYDVFPSFSGEDVRVTFLSHFIKELDRKLIIAFKDNEIKKSQSLDPVLKQAIKDSRIAVVVFSINYASSTWCLNELLEIVKCKEEFSQMVIPVFYRLDPSHVRKQTGDFGNIFEKTCHNKPEEVKIQWKEALTSVANILGYHSTTWFNEAKMIEEIANDVLDKLLLTTSRDFEDFVGIEDHISEMSILLQLASKEVRMVGIWGSSGIDALVGQTHWFGCGSRIIVITKDKHFLRAHEIDHIYEVRLPSEEAALEMLCRYAFKQKYPPDGFLELASEVALRAVTMDVTIGLKNLVDKSLIHERYDIVEMHSLLQEMGKEIVRMQSNEPGEHEFLVDWKDICNVLEDNKPLTPLMEMLSPSLTRMYLSNIPTLVELPSSIQNLHKLEELSIWNCKNLETLPTGINLKSLYSLDLSGCSQMRCFPDISTNISELFLNETAIEEVPWWIENFSNLSFIICGELSEVILNNSPSSVTNNTHLPVCIKFINCFKVDHEALLMEQSVFFEFSCDEVPSYFTHQTAGASLINVPLLHISPCQPFFRFRACALVDSESIFIDSLSKFQNRLKSDQSALNLPFTIPDCNETEYSEKWKDCDDSDLSSEIEQWKDCELLQLGKWIVYDDVKGPQLEILLGSSWKRLMQGTLIKYHEFLTRN</sequence>
<dbReference type="GO" id="GO:0006952">
    <property type="term" value="P:defense response"/>
    <property type="evidence" value="ECO:0007669"/>
    <property type="project" value="InterPro"/>
</dbReference>
<dbReference type="Proteomes" id="UP000694240">
    <property type="component" value="Chromosome 10"/>
</dbReference>
<organism evidence="4 5">
    <name type="scientific">Arabidopsis thaliana x Arabidopsis arenosa</name>
    <dbReference type="NCBI Taxonomy" id="1240361"/>
    <lineage>
        <taxon>Eukaryota</taxon>
        <taxon>Viridiplantae</taxon>
        <taxon>Streptophyta</taxon>
        <taxon>Embryophyta</taxon>
        <taxon>Tracheophyta</taxon>
        <taxon>Spermatophyta</taxon>
        <taxon>Magnoliopsida</taxon>
        <taxon>eudicotyledons</taxon>
        <taxon>Gunneridae</taxon>
        <taxon>Pentapetalae</taxon>
        <taxon>rosids</taxon>
        <taxon>malvids</taxon>
        <taxon>Brassicales</taxon>
        <taxon>Brassicaceae</taxon>
        <taxon>Camelineae</taxon>
        <taxon>Arabidopsis</taxon>
    </lineage>
</organism>
<dbReference type="InterPro" id="IPR058192">
    <property type="entry name" value="WHD_ROQ1-like"/>
</dbReference>
<evidence type="ECO:0000313" key="4">
    <source>
        <dbReference type="EMBL" id="KAG7559156.1"/>
    </source>
</evidence>
<dbReference type="EMBL" id="JAEFBK010000010">
    <property type="protein sequence ID" value="KAG7559156.1"/>
    <property type="molecule type" value="Genomic_DNA"/>
</dbReference>
<evidence type="ECO:0000313" key="5">
    <source>
        <dbReference type="Proteomes" id="UP000694240"/>
    </source>
</evidence>
<keyword evidence="2" id="KW-0520">NAD</keyword>
<dbReference type="GO" id="GO:0007165">
    <property type="term" value="P:signal transduction"/>
    <property type="evidence" value="ECO:0007669"/>
    <property type="project" value="InterPro"/>
</dbReference>